<dbReference type="InterPro" id="IPR029058">
    <property type="entry name" value="AB_hydrolase_fold"/>
</dbReference>
<dbReference type="SMART" id="SM00823">
    <property type="entry name" value="PKS_PP"/>
    <property type="match status" value="2"/>
</dbReference>
<reference evidence="5 6" key="1">
    <citation type="submission" date="2020-02" db="EMBL/GenBank/DDBJ databases">
        <title>Acidophilic actinobacteria isolated from forest soil.</title>
        <authorList>
            <person name="Golinska P."/>
        </authorList>
    </citation>
    <scope>NUCLEOTIDE SEQUENCE [LARGE SCALE GENOMIC DNA]</scope>
    <source>
        <strain evidence="5 6">NL8</strain>
    </source>
</reference>
<dbReference type="NCBIfam" id="TIGR01733">
    <property type="entry name" value="AA-adenyl-dom"/>
    <property type="match status" value="2"/>
</dbReference>
<evidence type="ECO:0000313" key="6">
    <source>
        <dbReference type="Proteomes" id="UP000730482"/>
    </source>
</evidence>
<dbReference type="NCBIfam" id="NF003417">
    <property type="entry name" value="PRK04813.1"/>
    <property type="match status" value="2"/>
</dbReference>
<dbReference type="PANTHER" id="PTHR45527:SF1">
    <property type="entry name" value="FATTY ACID SYNTHASE"/>
    <property type="match status" value="1"/>
</dbReference>
<dbReference type="InterPro" id="IPR000873">
    <property type="entry name" value="AMP-dep_synth/lig_dom"/>
</dbReference>
<dbReference type="InterPro" id="IPR025110">
    <property type="entry name" value="AMP-bd_C"/>
</dbReference>
<dbReference type="SUPFAM" id="SSF52777">
    <property type="entry name" value="CoA-dependent acyltransferases"/>
    <property type="match status" value="4"/>
</dbReference>
<dbReference type="Gene3D" id="2.30.38.10">
    <property type="entry name" value="Luciferase, Domain 3"/>
    <property type="match status" value="2"/>
</dbReference>
<name>A0ABS5L017_9ACTN</name>
<keyword evidence="3" id="KW-0597">Phosphoprotein</keyword>
<dbReference type="SUPFAM" id="SSF53474">
    <property type="entry name" value="alpha/beta-Hydrolases"/>
    <property type="match status" value="1"/>
</dbReference>
<dbReference type="Gene3D" id="3.40.50.1820">
    <property type="entry name" value="alpha/beta hydrolase"/>
    <property type="match status" value="1"/>
</dbReference>
<proteinExistence type="predicted"/>
<organism evidence="5 6">
    <name type="scientific">Catenulispora pinistramenti</name>
    <dbReference type="NCBI Taxonomy" id="2705254"/>
    <lineage>
        <taxon>Bacteria</taxon>
        <taxon>Bacillati</taxon>
        <taxon>Actinomycetota</taxon>
        <taxon>Actinomycetes</taxon>
        <taxon>Catenulisporales</taxon>
        <taxon>Catenulisporaceae</taxon>
        <taxon>Catenulispora</taxon>
    </lineage>
</organism>
<dbReference type="InterPro" id="IPR020845">
    <property type="entry name" value="AMP-binding_CS"/>
</dbReference>
<keyword evidence="2" id="KW-0596">Phosphopantetheine</keyword>
<comment type="cofactor">
    <cofactor evidence="1">
        <name>pantetheine 4'-phosphate</name>
        <dbReference type="ChEBI" id="CHEBI:47942"/>
    </cofactor>
</comment>
<dbReference type="Proteomes" id="UP000730482">
    <property type="component" value="Unassembled WGS sequence"/>
</dbReference>
<gene>
    <name evidence="5" type="ORF">KGQ19_32910</name>
</gene>
<dbReference type="SMART" id="SM00824">
    <property type="entry name" value="PKS_TE"/>
    <property type="match status" value="1"/>
</dbReference>
<protein>
    <submittedName>
        <fullName evidence="5">Amino acid adenylation domain-containing protein</fullName>
    </submittedName>
</protein>
<dbReference type="InterPro" id="IPR045851">
    <property type="entry name" value="AMP-bd_C_sf"/>
</dbReference>
<dbReference type="PANTHER" id="PTHR45527">
    <property type="entry name" value="NONRIBOSOMAL PEPTIDE SYNTHETASE"/>
    <property type="match status" value="1"/>
</dbReference>
<accession>A0ABS5L017</accession>
<dbReference type="Gene3D" id="3.30.559.10">
    <property type="entry name" value="Chloramphenicol acetyltransferase-like domain"/>
    <property type="match status" value="2"/>
</dbReference>
<dbReference type="SUPFAM" id="SSF56801">
    <property type="entry name" value="Acetyl-CoA synthetase-like"/>
    <property type="match status" value="2"/>
</dbReference>
<dbReference type="Gene3D" id="3.30.300.30">
    <property type="match status" value="2"/>
</dbReference>
<dbReference type="InterPro" id="IPR001242">
    <property type="entry name" value="Condensation_dom"/>
</dbReference>
<dbReference type="InterPro" id="IPR020802">
    <property type="entry name" value="TesA-like"/>
</dbReference>
<dbReference type="CDD" id="cd19531">
    <property type="entry name" value="LCL_NRPS-like"/>
    <property type="match status" value="2"/>
</dbReference>
<sequence>MTAVDSRPAVRAARRRNPVLPGRGSGVVSFGQRRVWFLDRLNEGSPEFNVVFGWRFSGALDVGALRGAVDGVVGRHEALRTRLVEVDGEPVGVVGPVAGAVDWCEQDLRSAVAVAVAAAVAGGDVDVDAAVAEVISAESVIPVDVSQGPVLRVRVLRVVGDEWVVLFVVHHAVFDGWSAGVFVRELSEFYAGAVSGRGASLADLPVQYGDFAAWQRDLMAGERFGKSVDFWRRRLTGLTPVELPSDFTRGGSRSWSGGSVRFRVPESVVSGLRGLAGSERSTLFMAALAGFDVLVSRWAGVEDVAVGSPVAGRGVMELEPLIGLFFNAVVLRTEVPRAATFRDVLRNVRRTVLDMYAHQDVPFEKLVEELRPARELGRTPLFQVWFEMDNTPESTVDLPGVTAQELEVPLVAAKFDVSVSLAERDGALEGALVFRRDLFTEETGQRLAAAFVGILEQVAADPDVAIADLALMSEAERRQVVEVYNDTAVVLPSFSVPQRIAAQALAAPEAVGVVGPDGREFTFAELDARANQVAAFLLASGVGAESVVGVCLDRGFDLVATLVGVLRSGAAYVPLDPGFPVERCEYVLGDTAAKIVLTQESLVGLFSGFVGRVVAVDVADGPIDRMPDSDPGVDIDPGSLAYVIYTSGSTGRPKGVMVEHQALANFVQWCVDGYAYRADGGAPLFSSLAFDAVVPNLYTPLVLGQRVHVFGQDLDLSSLGEELVRRGPFSFIKLTPSHLELLSRQLGAQQIADLAGVLVVGAEAFPASALRSWPFGETETVLLNEYGPTEATVANSVYRVTGPVATQTVPIGSPIPNTTMYVLDEAMRPAPVGVVGEVFIGGACVARGYHGRAGLTAQRFVPDPFSSLPGARLYRTGDRGRMLAEGAVEFLGRADDQVKIRGYRIEPGEIEAALTRHPSVSAAFVAPHIVDGAATGLIGYLVPTAAAAGIDKEEIRSHLQTALPSYLRPQYLIVLPELPLTPHGKIDRAALPAPEFAPAAECEAPTTEWEQAFAEIWQGVLGVERVGVHDDFFALGGHSLLAVQLLSRIRSATPFAPTLPELFEHPTISRLIRQVEPAAAVELPAPPSASGRGSGVVSFGQRRVWFLDRLNEGSPEFNVVFGWCFSGALDVGALCGAVDGVVGRHEALRTRLVEVDGEPVGVVGPVAGAVDWCEQDLRSADTDTDADADAVAVAGGDVDVDVAVAEVISAESVIPVDVSQGPLLRVRVLRVAGDEWVVLFVVHHAVFDGWSAGVFVRELSEFYAAAVSGHMGGLAELPLQYVDFAVWQRELMAGQRFTESVGFWRRRLAGLTPVELPSDFTRGGSRSWSGGSVRFHVPESVVSGLRGLAGSERSTLFMAALAGFDVLVSRWAGVEDVAVGSPVAGRGTVELERLIGLFFNAVVIRSGVPRHASFREVLCGVRSSALEAYEHQDVPFEKLVEELRPARELGRTPLFQVWFEMDNTPESTFDLPGVSAEALEMPREVAKFDVSVSLAERDGALEGALVFRRDLFTEETGQRLAAAFVGILEQVAADPDVAIADLALMSEAERRQVVEVYNDTAVVLPSFSVPQRIAAQALAAPEAVGVVGPDGREFTFAELDARANQVAAFLLASGVGAESVVGVCLDRGFDLVATLVGVLRSGAAYVPLDPGFPVERCEYVLGDTAAKIVLTQESLVGLFYGFVGRVVAVDVADGPIDRMPDSDPGVDIDPGSLAYVIYTSGSTGRPKGVMVEHQALANFVQWCVDGYAYRAGGGAPLFSSLAFDAVVPNLYTPLVLGQRVHVFGQDLDLSSLGEELVRRGPFSFIKLTPSHLELLSHQLGAQQIADLAGVLVVGAEAFPASALKTWPFGETDTVLLNEYGPTEATVANSVYRVTGPVATQTVPIGSPIPNTTMYVLDEAMRPAPVGVVGEVFIGGACVARGYHGRAGLTAQRFVPDPFSSLPGARLYRTGDRGRMLAEGAVEFLGRADDQVKIRGYRIEPGEIEAAITRHPSVNAAHVTPRYDEGVATALIAYLVPVDPDAGVDLDEISAHLRALLPPYLRPQHLIVLPELPLTPHGKIDRAALPAPEGASAATYRAPETPLERTLASIWQEVLGVERVGVHDDFFALGGHSLLAVQLLSRIHGATPLTPTLADLFAHATIGQLIDQAGGAPQDDSTLVTLRKPEPGGRILFCVHPSGGSVHWFRHLAAVLDGPDGLLAFQARGIDGRAEPLTTVSEMADAYLADLRRAQPAGPYHLLGWSLSGPLALEMAARLEQEGETVRTLLLEPAMPDAGTVASLRQCVADHRQAAALVDQLVAGRAAGDPVPDVLDRIKALVAESEVIDESIAMLPDSRPVTAAGLLYEAFCAAQVPAVRSPVTVLVTPECLAAGPGRRSKAATTTFPVYEQTLRSMIPDLSVAETAGDHFTMLDERNAPAIIGVFRRLAGPRA</sequence>
<dbReference type="Gene3D" id="3.30.559.30">
    <property type="entry name" value="Nonribosomal peptide synthetase, condensation domain"/>
    <property type="match status" value="2"/>
</dbReference>
<dbReference type="RefSeq" id="WP_212016542.1">
    <property type="nucleotide sequence ID" value="NZ_JAAFYZ010000150.1"/>
</dbReference>
<keyword evidence="6" id="KW-1185">Reference proteome</keyword>
<dbReference type="Pfam" id="PF00668">
    <property type="entry name" value="Condensation"/>
    <property type="match status" value="2"/>
</dbReference>
<evidence type="ECO:0000259" key="4">
    <source>
        <dbReference type="PROSITE" id="PS50075"/>
    </source>
</evidence>
<dbReference type="Gene3D" id="1.10.1200.10">
    <property type="entry name" value="ACP-like"/>
    <property type="match status" value="2"/>
</dbReference>
<dbReference type="Pfam" id="PF00501">
    <property type="entry name" value="AMP-binding"/>
    <property type="match status" value="2"/>
</dbReference>
<dbReference type="Pfam" id="PF00975">
    <property type="entry name" value="Thioesterase"/>
    <property type="match status" value="1"/>
</dbReference>
<feature type="domain" description="Carrier" evidence="4">
    <location>
        <begin position="2077"/>
        <end position="2152"/>
    </location>
</feature>
<evidence type="ECO:0000256" key="2">
    <source>
        <dbReference type="ARBA" id="ARBA00022450"/>
    </source>
</evidence>
<comment type="caution">
    <text evidence="5">The sequence shown here is derived from an EMBL/GenBank/DDBJ whole genome shotgun (WGS) entry which is preliminary data.</text>
</comment>
<dbReference type="InterPro" id="IPR020806">
    <property type="entry name" value="PKS_PP-bd"/>
</dbReference>
<dbReference type="InterPro" id="IPR006162">
    <property type="entry name" value="Ppantetheine_attach_site"/>
</dbReference>
<dbReference type="InterPro" id="IPR023213">
    <property type="entry name" value="CAT-like_dom_sf"/>
</dbReference>
<dbReference type="EMBL" id="JAAFYZ010000150">
    <property type="protein sequence ID" value="MBS2551681.1"/>
    <property type="molecule type" value="Genomic_DNA"/>
</dbReference>
<dbReference type="InterPro" id="IPR001031">
    <property type="entry name" value="Thioesterase"/>
</dbReference>
<dbReference type="InterPro" id="IPR036736">
    <property type="entry name" value="ACP-like_sf"/>
</dbReference>
<dbReference type="InterPro" id="IPR010071">
    <property type="entry name" value="AA_adenyl_dom"/>
</dbReference>
<feature type="domain" description="Carrier" evidence="4">
    <location>
        <begin position="1004"/>
        <end position="1079"/>
    </location>
</feature>
<dbReference type="PROSITE" id="PS50075">
    <property type="entry name" value="CARRIER"/>
    <property type="match status" value="2"/>
</dbReference>
<evidence type="ECO:0000256" key="1">
    <source>
        <dbReference type="ARBA" id="ARBA00001957"/>
    </source>
</evidence>
<dbReference type="SUPFAM" id="SSF47336">
    <property type="entry name" value="ACP-like"/>
    <property type="match status" value="2"/>
</dbReference>
<dbReference type="Gene3D" id="3.40.50.980">
    <property type="match status" value="4"/>
</dbReference>
<dbReference type="CDD" id="cd05930">
    <property type="entry name" value="A_NRPS"/>
    <property type="match status" value="2"/>
</dbReference>
<evidence type="ECO:0000313" key="5">
    <source>
        <dbReference type="EMBL" id="MBS2551681.1"/>
    </source>
</evidence>
<dbReference type="InterPro" id="IPR009081">
    <property type="entry name" value="PP-bd_ACP"/>
</dbReference>
<evidence type="ECO:0000256" key="3">
    <source>
        <dbReference type="ARBA" id="ARBA00022553"/>
    </source>
</evidence>
<dbReference type="PROSITE" id="PS00012">
    <property type="entry name" value="PHOSPHOPANTETHEINE"/>
    <property type="match status" value="2"/>
</dbReference>
<dbReference type="Pfam" id="PF13193">
    <property type="entry name" value="AMP-binding_C"/>
    <property type="match status" value="2"/>
</dbReference>
<dbReference type="PROSITE" id="PS00455">
    <property type="entry name" value="AMP_BINDING"/>
    <property type="match status" value="2"/>
</dbReference>
<dbReference type="Pfam" id="PF00550">
    <property type="entry name" value="PP-binding"/>
    <property type="match status" value="2"/>
</dbReference>